<dbReference type="GO" id="GO:0005524">
    <property type="term" value="F:ATP binding"/>
    <property type="evidence" value="ECO:0007669"/>
    <property type="project" value="UniProtKB-KW"/>
</dbReference>
<dbReference type="InterPro" id="IPR027417">
    <property type="entry name" value="P-loop_NTPase"/>
</dbReference>
<evidence type="ECO:0000256" key="3">
    <source>
        <dbReference type="ARBA" id="ARBA00022741"/>
    </source>
</evidence>
<dbReference type="InterPro" id="IPR052156">
    <property type="entry name" value="BCAA_Transport_ATP-bd_LivF"/>
</dbReference>
<dbReference type="EMBL" id="JAWXYC010000004">
    <property type="protein sequence ID" value="MDX5953621.1"/>
    <property type="molecule type" value="Genomic_DNA"/>
</dbReference>
<evidence type="ECO:0000259" key="6">
    <source>
        <dbReference type="PROSITE" id="PS50893"/>
    </source>
</evidence>
<dbReference type="EMBL" id="CP032339">
    <property type="protein sequence ID" value="QCO10004.1"/>
    <property type="molecule type" value="Genomic_DNA"/>
</dbReference>
<evidence type="ECO:0000256" key="2">
    <source>
        <dbReference type="ARBA" id="ARBA00022448"/>
    </source>
</evidence>
<protein>
    <submittedName>
        <fullName evidence="8">ABC transporter ATP-binding protein</fullName>
    </submittedName>
</protein>
<dbReference type="PANTHER" id="PTHR43820">
    <property type="entry name" value="HIGH-AFFINITY BRANCHED-CHAIN AMINO ACID TRANSPORT ATP-BINDING PROTEIN LIVF"/>
    <property type="match status" value="1"/>
</dbReference>
<evidence type="ECO:0000256" key="1">
    <source>
        <dbReference type="ARBA" id="ARBA00005417"/>
    </source>
</evidence>
<evidence type="ECO:0000256" key="4">
    <source>
        <dbReference type="ARBA" id="ARBA00022840"/>
    </source>
</evidence>
<comment type="similarity">
    <text evidence="1">Belongs to the ABC transporter superfamily.</text>
</comment>
<evidence type="ECO:0000313" key="9">
    <source>
        <dbReference type="Proteomes" id="UP000298774"/>
    </source>
</evidence>
<name>A0A0P0E9D9_AZOBR</name>
<keyword evidence="4 8" id="KW-0067">ATP-binding</keyword>
<dbReference type="InterPro" id="IPR017871">
    <property type="entry name" value="ABC_transporter-like_CS"/>
</dbReference>
<dbReference type="SMART" id="SM00382">
    <property type="entry name" value="AAA"/>
    <property type="match status" value="1"/>
</dbReference>
<evidence type="ECO:0000313" key="7">
    <source>
        <dbReference type="EMBL" id="MDX5953621.1"/>
    </source>
</evidence>
<dbReference type="PANTHER" id="PTHR43820:SF4">
    <property type="entry name" value="HIGH-AFFINITY BRANCHED-CHAIN AMINO ACID TRANSPORT ATP-BINDING PROTEIN LIVF"/>
    <property type="match status" value="1"/>
</dbReference>
<proteinExistence type="inferred from homology"/>
<feature type="domain" description="ABC transporter" evidence="6">
    <location>
        <begin position="6"/>
        <end position="233"/>
    </location>
</feature>
<keyword evidence="2" id="KW-0813">Transport</keyword>
<reference evidence="8 9" key="1">
    <citation type="submission" date="2018-09" db="EMBL/GenBank/DDBJ databases">
        <title>Whole genome based analysis of evolution and adaptive divergence in Indian and Brazilian strains of Azospirillum brasilense.</title>
        <authorList>
            <person name="Singh C."/>
            <person name="Tripathi A.K."/>
        </authorList>
    </citation>
    <scope>NUCLEOTIDE SEQUENCE [LARGE SCALE GENOMIC DNA]</scope>
    <source>
        <strain evidence="8 9">MTCC4038</strain>
    </source>
</reference>
<evidence type="ECO:0000313" key="8">
    <source>
        <dbReference type="EMBL" id="QCO10004.1"/>
    </source>
</evidence>
<keyword evidence="5" id="KW-0029">Amino-acid transport</keyword>
<dbReference type="AlphaFoldDB" id="A0A0P0E9D9"/>
<organism evidence="8 9">
    <name type="scientific">Azospirillum brasilense</name>
    <dbReference type="NCBI Taxonomy" id="192"/>
    <lineage>
        <taxon>Bacteria</taxon>
        <taxon>Pseudomonadati</taxon>
        <taxon>Pseudomonadota</taxon>
        <taxon>Alphaproteobacteria</taxon>
        <taxon>Rhodospirillales</taxon>
        <taxon>Azospirillaceae</taxon>
        <taxon>Azospirillum</taxon>
    </lineage>
</organism>
<reference evidence="7 10" key="2">
    <citation type="submission" date="2023-11" db="EMBL/GenBank/DDBJ databases">
        <title>MicrobeMod: A computational toolkit for identifying prokaryotic methylation and restriction-modification with nanopore sequencing.</title>
        <authorList>
            <person name="Crits-Christoph A."/>
            <person name="Kang S.C."/>
            <person name="Lee H."/>
            <person name="Ostrov N."/>
        </authorList>
    </citation>
    <scope>NUCLEOTIDE SEQUENCE [LARGE SCALE GENOMIC DNA]</scope>
    <source>
        <strain evidence="7 10">ATCC 29145</strain>
    </source>
</reference>
<dbReference type="CDD" id="cd03224">
    <property type="entry name" value="ABC_TM1139_LivF_branched"/>
    <property type="match status" value="1"/>
</dbReference>
<keyword evidence="3" id="KW-0547">Nucleotide-binding</keyword>
<dbReference type="GO" id="GO:0015658">
    <property type="term" value="F:branched-chain amino acid transmembrane transporter activity"/>
    <property type="evidence" value="ECO:0007669"/>
    <property type="project" value="TreeGrafter"/>
</dbReference>
<dbReference type="Proteomes" id="UP000298774">
    <property type="component" value="Chromosome"/>
</dbReference>
<evidence type="ECO:0000256" key="5">
    <source>
        <dbReference type="ARBA" id="ARBA00022970"/>
    </source>
</evidence>
<accession>A0A0P0E9D9</accession>
<dbReference type="KEGG" id="abf:AMK58_05640"/>
<dbReference type="InterPro" id="IPR003439">
    <property type="entry name" value="ABC_transporter-like_ATP-bd"/>
</dbReference>
<dbReference type="Pfam" id="PF00005">
    <property type="entry name" value="ABC_tran"/>
    <property type="match status" value="1"/>
</dbReference>
<dbReference type="InterPro" id="IPR003593">
    <property type="entry name" value="AAA+_ATPase"/>
</dbReference>
<dbReference type="PROSITE" id="PS00211">
    <property type="entry name" value="ABC_TRANSPORTER_1"/>
    <property type="match status" value="1"/>
</dbReference>
<sequence length="235" mass="24352">MSEPLLQVEGLTAGYGGALAVDRLSLSVGAGEAVALLGANGAGKSTLLKAILGLVPATGGRVRLAGEEIGALAPERRVRRGLGYVPEGRRVFPGMSVRDNLEVASWLGRAGRAQDLERVFALFPALAGKAEERAWRLSGGQQQMLAVARALMGRPRVLLLDEPSLGLSPKLAGEVFAAVRAIAVTGTAVLLAEQSAARALSAAERVVLLRLGRAVHDGPVENLPTDALRDAFLGG</sequence>
<evidence type="ECO:0000313" key="10">
    <source>
        <dbReference type="Proteomes" id="UP001277471"/>
    </source>
</evidence>
<gene>
    <name evidence="8" type="ORF">D3868_13750</name>
    <name evidence="7" type="ORF">SIM66_20810</name>
</gene>
<dbReference type="PROSITE" id="PS50893">
    <property type="entry name" value="ABC_TRANSPORTER_2"/>
    <property type="match status" value="1"/>
</dbReference>
<dbReference type="GeneID" id="56448543"/>
<dbReference type="SUPFAM" id="SSF52540">
    <property type="entry name" value="P-loop containing nucleoside triphosphate hydrolases"/>
    <property type="match status" value="1"/>
</dbReference>
<dbReference type="Proteomes" id="UP001277471">
    <property type="component" value="Unassembled WGS sequence"/>
</dbReference>
<dbReference type="GO" id="GO:0016887">
    <property type="term" value="F:ATP hydrolysis activity"/>
    <property type="evidence" value="ECO:0007669"/>
    <property type="project" value="InterPro"/>
</dbReference>
<dbReference type="GO" id="GO:0015807">
    <property type="term" value="P:L-amino acid transport"/>
    <property type="evidence" value="ECO:0007669"/>
    <property type="project" value="TreeGrafter"/>
</dbReference>
<dbReference type="RefSeq" id="WP_035672772.1">
    <property type="nucleotide sequence ID" value="NZ_CP012914.1"/>
</dbReference>
<keyword evidence="10" id="KW-1185">Reference proteome</keyword>
<dbReference type="Gene3D" id="3.40.50.300">
    <property type="entry name" value="P-loop containing nucleotide triphosphate hydrolases"/>
    <property type="match status" value="1"/>
</dbReference>